<dbReference type="PANTHER" id="PTHR18895:SF74">
    <property type="entry name" value="MTRF1L RELEASE FACTOR GLUTAMINE METHYLTRANSFERASE"/>
    <property type="match status" value="1"/>
</dbReference>
<dbReference type="EMBL" id="BART01019573">
    <property type="protein sequence ID" value="GAG93523.1"/>
    <property type="molecule type" value="Genomic_DNA"/>
</dbReference>
<dbReference type="PANTHER" id="PTHR18895">
    <property type="entry name" value="HEMK METHYLTRANSFERASE"/>
    <property type="match status" value="1"/>
</dbReference>
<sequence length="90" mass="9670">RLNHEPTAYITGHREFYGLDFYVDPSVLIPRPESELLVEKALKLAQNQAASTIAEVGTGCGAIAISLALSLPQAKIYATAGNRAFALQAR</sequence>
<name>X1CB24_9ZZZZ</name>
<reference evidence="1" key="1">
    <citation type="journal article" date="2014" name="Front. Microbiol.">
        <title>High frequency of phylogenetically diverse reductive dehalogenase-homologous genes in deep subseafloor sedimentary metagenomes.</title>
        <authorList>
            <person name="Kawai M."/>
            <person name="Futagami T."/>
            <person name="Toyoda A."/>
            <person name="Takaki Y."/>
            <person name="Nishi S."/>
            <person name="Hori S."/>
            <person name="Arai W."/>
            <person name="Tsubouchi T."/>
            <person name="Morono Y."/>
            <person name="Uchiyama I."/>
            <person name="Ito T."/>
            <person name="Fujiyama A."/>
            <person name="Inagaki F."/>
            <person name="Takami H."/>
        </authorList>
    </citation>
    <scope>NUCLEOTIDE SEQUENCE</scope>
    <source>
        <strain evidence="1">Expedition CK06-06</strain>
    </source>
</reference>
<proteinExistence type="predicted"/>
<feature type="non-terminal residue" evidence="1">
    <location>
        <position position="1"/>
    </location>
</feature>
<evidence type="ECO:0008006" key="2">
    <source>
        <dbReference type="Google" id="ProtNLM"/>
    </source>
</evidence>
<accession>X1CB24</accession>
<gene>
    <name evidence="1" type="ORF">S01H4_36583</name>
</gene>
<dbReference type="Gene3D" id="3.40.50.150">
    <property type="entry name" value="Vaccinia Virus protein VP39"/>
    <property type="match status" value="1"/>
</dbReference>
<dbReference type="InterPro" id="IPR029063">
    <property type="entry name" value="SAM-dependent_MTases_sf"/>
</dbReference>
<comment type="caution">
    <text evidence="1">The sequence shown here is derived from an EMBL/GenBank/DDBJ whole genome shotgun (WGS) entry which is preliminary data.</text>
</comment>
<protein>
    <recommendedName>
        <fullName evidence="2">Release factor glutamine methyltransferase N-terminal domain-containing protein</fullName>
    </recommendedName>
</protein>
<organism evidence="1">
    <name type="scientific">marine sediment metagenome</name>
    <dbReference type="NCBI Taxonomy" id="412755"/>
    <lineage>
        <taxon>unclassified sequences</taxon>
        <taxon>metagenomes</taxon>
        <taxon>ecological metagenomes</taxon>
    </lineage>
</organism>
<evidence type="ECO:0000313" key="1">
    <source>
        <dbReference type="EMBL" id="GAG93523.1"/>
    </source>
</evidence>
<dbReference type="InterPro" id="IPR050320">
    <property type="entry name" value="N5-glutamine_MTase"/>
</dbReference>
<dbReference type="SUPFAM" id="SSF53335">
    <property type="entry name" value="S-adenosyl-L-methionine-dependent methyltransferases"/>
    <property type="match status" value="1"/>
</dbReference>
<dbReference type="Gene3D" id="1.10.8.10">
    <property type="entry name" value="DNA helicase RuvA subunit, C-terminal domain"/>
    <property type="match status" value="1"/>
</dbReference>
<dbReference type="AlphaFoldDB" id="X1CB24"/>